<organism evidence="2 3">
    <name type="scientific">Ponticoccus alexandrii</name>
    <dbReference type="NCBI Taxonomy" id="1943633"/>
    <lineage>
        <taxon>Bacteria</taxon>
        <taxon>Pseudomonadati</taxon>
        <taxon>Pseudomonadota</taxon>
        <taxon>Alphaproteobacteria</taxon>
        <taxon>Rhodobacterales</taxon>
        <taxon>Roseobacteraceae</taxon>
        <taxon>Ponticoccus</taxon>
    </lineage>
</organism>
<accession>A0ABX7FC14</accession>
<proteinExistence type="predicted"/>
<name>A0ABX7FC14_9RHOB</name>
<dbReference type="EMBL" id="CP047166">
    <property type="protein sequence ID" value="QRF67918.1"/>
    <property type="molecule type" value="Genomic_DNA"/>
</dbReference>
<gene>
    <name evidence="2" type="ORF">GQA70_17375</name>
</gene>
<keyword evidence="1" id="KW-0472">Membrane</keyword>
<dbReference type="RefSeq" id="WP_023851148.1">
    <property type="nucleotide sequence ID" value="NZ_CP047166.1"/>
</dbReference>
<protein>
    <submittedName>
        <fullName evidence="2">Uncharacterized protein</fullName>
    </submittedName>
</protein>
<sequence length="289" mass="30690">MRLTRVAESLTLLALIPVLALTTRAGGHWLTLVASHAAGSTLPLAHLSGAMTVMLIVLGWAIYRITGGLSLAAGLSLSVAGLAALSLAYPNWERGQQMRALAPVFASDFGPTRAIPAPDRVGLADYRDGAVYARGVTCAEDCLDLLHQGAVEAVVLGAPFAQSPAGLAAKVLPDMPVCKDIESCVTMAHHEGPAPRLMILRSVIRAESELSMPPTAQGRGLDAWVRVEIYLDGRPILRRTSAMVRGLRPFTLPTVTWNGLVHSRQAIWLSPQSLTAHDPLPEILAAVAR</sequence>
<evidence type="ECO:0000313" key="2">
    <source>
        <dbReference type="EMBL" id="QRF67918.1"/>
    </source>
</evidence>
<keyword evidence="3" id="KW-1185">Reference proteome</keyword>
<feature type="transmembrane region" description="Helical" evidence="1">
    <location>
        <begin position="41"/>
        <end position="62"/>
    </location>
</feature>
<keyword evidence="1" id="KW-0812">Transmembrane</keyword>
<dbReference type="Proteomes" id="UP000596387">
    <property type="component" value="Chromosome"/>
</dbReference>
<evidence type="ECO:0000256" key="1">
    <source>
        <dbReference type="SAM" id="Phobius"/>
    </source>
</evidence>
<evidence type="ECO:0000313" key="3">
    <source>
        <dbReference type="Proteomes" id="UP000596387"/>
    </source>
</evidence>
<reference evidence="2 3" key="1">
    <citation type="submission" date="2019-12" db="EMBL/GenBank/DDBJ databases">
        <title>Complete Genome Sequence of a Quorum-Sensing Bacterium,Rhodobacteraceae bacterium C31, Isolated from a marine microalgae symbiotic bacteria.</title>
        <authorList>
            <person name="Zhang Y."/>
        </authorList>
    </citation>
    <scope>NUCLEOTIDE SEQUENCE [LARGE SCALE GENOMIC DNA]</scope>
    <source>
        <strain evidence="2 3">C31</strain>
    </source>
</reference>
<keyword evidence="1" id="KW-1133">Transmembrane helix</keyword>
<feature type="transmembrane region" description="Helical" evidence="1">
    <location>
        <begin position="69"/>
        <end position="89"/>
    </location>
</feature>